<evidence type="ECO:0000256" key="1">
    <source>
        <dbReference type="ARBA" id="ARBA00004651"/>
    </source>
</evidence>
<comment type="caution">
    <text evidence="7">The sequence shown here is derived from an EMBL/GenBank/DDBJ whole genome shotgun (WGS) entry which is preliminary data.</text>
</comment>
<dbReference type="GeneID" id="97239351"/>
<keyword evidence="3 6" id="KW-0812">Transmembrane</keyword>
<proteinExistence type="predicted"/>
<keyword evidence="4 6" id="KW-1133">Transmembrane helix</keyword>
<sequence>MDLQTILTFTIAFFVFAASPGPDNVTILSKTVADGPAHGLAYGAGVVTSIFGFVILAAIGFNALAQAMNEQLAFVQYLGAAYLVWMGVSMWRAAPVIKPRATSGGVFRLYITGFLLNVSNPKMPIFYLALLPGALGVRPLGVADTALLLAIIAAVEVVVVGGHVLIGMKARNLLDRPARIRALNRGAGSLMIAAAAVVAAR</sequence>
<dbReference type="PANTHER" id="PTHR30086">
    <property type="entry name" value="ARGININE EXPORTER PROTEIN ARGO"/>
    <property type="match status" value="1"/>
</dbReference>
<evidence type="ECO:0000256" key="2">
    <source>
        <dbReference type="ARBA" id="ARBA00022475"/>
    </source>
</evidence>
<gene>
    <name evidence="7" type="ORF">AUP44_05235</name>
</gene>
<dbReference type="Proteomes" id="UP000075787">
    <property type="component" value="Unassembled WGS sequence"/>
</dbReference>
<organism evidence="7 8">
    <name type="scientific">Tistrella mobilis</name>
    <dbReference type="NCBI Taxonomy" id="171437"/>
    <lineage>
        <taxon>Bacteria</taxon>
        <taxon>Pseudomonadati</taxon>
        <taxon>Pseudomonadota</taxon>
        <taxon>Alphaproteobacteria</taxon>
        <taxon>Geminicoccales</taxon>
        <taxon>Geminicoccaceae</taxon>
        <taxon>Tistrella</taxon>
    </lineage>
</organism>
<dbReference type="OrthoDB" id="9804822at2"/>
<evidence type="ECO:0000256" key="4">
    <source>
        <dbReference type="ARBA" id="ARBA00022989"/>
    </source>
</evidence>
<dbReference type="GO" id="GO:0005886">
    <property type="term" value="C:plasma membrane"/>
    <property type="evidence" value="ECO:0007669"/>
    <property type="project" value="UniProtKB-SubCell"/>
</dbReference>
<dbReference type="InterPro" id="IPR001123">
    <property type="entry name" value="LeuE-type"/>
</dbReference>
<dbReference type="GO" id="GO:0015171">
    <property type="term" value="F:amino acid transmembrane transporter activity"/>
    <property type="evidence" value="ECO:0007669"/>
    <property type="project" value="TreeGrafter"/>
</dbReference>
<keyword evidence="5 6" id="KW-0472">Membrane</keyword>
<reference evidence="7 8" key="1">
    <citation type="submission" date="2015-12" db="EMBL/GenBank/DDBJ databases">
        <title>Genome sequence of Tistrella mobilis MCCC 1A02139.</title>
        <authorList>
            <person name="Lu L."/>
            <person name="Lai Q."/>
            <person name="Shao Z."/>
            <person name="Qian P."/>
        </authorList>
    </citation>
    <scope>NUCLEOTIDE SEQUENCE [LARGE SCALE GENOMIC DNA]</scope>
    <source>
        <strain evidence="7 8">MCCC 1A02139</strain>
    </source>
</reference>
<protein>
    <submittedName>
        <fullName evidence="7">RhtB family transporter</fullName>
    </submittedName>
</protein>
<dbReference type="PANTHER" id="PTHR30086:SF20">
    <property type="entry name" value="ARGININE EXPORTER PROTEIN ARGO-RELATED"/>
    <property type="match status" value="1"/>
</dbReference>
<dbReference type="EMBL" id="LPZR01000156">
    <property type="protein sequence ID" value="KYO52391.1"/>
    <property type="molecule type" value="Genomic_DNA"/>
</dbReference>
<evidence type="ECO:0000256" key="3">
    <source>
        <dbReference type="ARBA" id="ARBA00022692"/>
    </source>
</evidence>
<feature type="transmembrane region" description="Helical" evidence="6">
    <location>
        <begin position="41"/>
        <end position="65"/>
    </location>
</feature>
<accession>A0A162KXJ4</accession>
<evidence type="ECO:0000313" key="8">
    <source>
        <dbReference type="Proteomes" id="UP000075787"/>
    </source>
</evidence>
<feature type="transmembrane region" description="Helical" evidence="6">
    <location>
        <begin position="182"/>
        <end position="200"/>
    </location>
</feature>
<name>A0A162KXJ4_9PROT</name>
<feature type="transmembrane region" description="Helical" evidence="6">
    <location>
        <begin position="147"/>
        <end position="170"/>
    </location>
</feature>
<evidence type="ECO:0000256" key="5">
    <source>
        <dbReference type="ARBA" id="ARBA00023136"/>
    </source>
</evidence>
<evidence type="ECO:0000313" key="7">
    <source>
        <dbReference type="EMBL" id="KYO52391.1"/>
    </source>
</evidence>
<evidence type="ECO:0000256" key="6">
    <source>
        <dbReference type="SAM" id="Phobius"/>
    </source>
</evidence>
<feature type="transmembrane region" description="Helical" evidence="6">
    <location>
        <begin position="72"/>
        <end position="94"/>
    </location>
</feature>
<dbReference type="Pfam" id="PF01810">
    <property type="entry name" value="LysE"/>
    <property type="match status" value="1"/>
</dbReference>
<dbReference type="AlphaFoldDB" id="A0A162KXJ4"/>
<comment type="subcellular location">
    <subcellularLocation>
        <location evidence="1">Cell membrane</location>
        <topology evidence="1">Multi-pass membrane protein</topology>
    </subcellularLocation>
</comment>
<dbReference type="RefSeq" id="WP_062764174.1">
    <property type="nucleotide sequence ID" value="NZ_CP121043.1"/>
</dbReference>
<keyword evidence="2" id="KW-1003">Cell membrane</keyword>